<evidence type="ECO:0000256" key="1">
    <source>
        <dbReference type="SAM" id="MobiDB-lite"/>
    </source>
</evidence>
<keyword evidence="2" id="KW-1133">Transmembrane helix</keyword>
<reference evidence="4" key="1">
    <citation type="journal article" date="2023" name="Commun. Biol.">
        <title>Genome analysis of Parmales, the sister group of diatoms, reveals the evolutionary specialization of diatoms from phago-mixotrophs to photoautotrophs.</title>
        <authorList>
            <person name="Ban H."/>
            <person name="Sato S."/>
            <person name="Yoshikawa S."/>
            <person name="Yamada K."/>
            <person name="Nakamura Y."/>
            <person name="Ichinomiya M."/>
            <person name="Sato N."/>
            <person name="Blanc-Mathieu R."/>
            <person name="Endo H."/>
            <person name="Kuwata A."/>
            <person name="Ogata H."/>
        </authorList>
    </citation>
    <scope>NUCLEOTIDE SEQUENCE [LARGE SCALE GENOMIC DNA]</scope>
    <source>
        <strain evidence="4">NIES 3701</strain>
    </source>
</reference>
<feature type="transmembrane region" description="Helical" evidence="2">
    <location>
        <begin position="382"/>
        <end position="399"/>
    </location>
</feature>
<name>A0A9W7E438_9STRA</name>
<feature type="region of interest" description="Disordered" evidence="1">
    <location>
        <begin position="33"/>
        <end position="55"/>
    </location>
</feature>
<dbReference type="EMBL" id="BRXY01000095">
    <property type="protein sequence ID" value="GMH64490.1"/>
    <property type="molecule type" value="Genomic_DNA"/>
</dbReference>
<organism evidence="3 4">
    <name type="scientific">Triparma strigata</name>
    <dbReference type="NCBI Taxonomy" id="1606541"/>
    <lineage>
        <taxon>Eukaryota</taxon>
        <taxon>Sar</taxon>
        <taxon>Stramenopiles</taxon>
        <taxon>Ochrophyta</taxon>
        <taxon>Bolidophyceae</taxon>
        <taxon>Parmales</taxon>
        <taxon>Triparmaceae</taxon>
        <taxon>Triparma</taxon>
    </lineage>
</organism>
<evidence type="ECO:0000256" key="2">
    <source>
        <dbReference type="SAM" id="Phobius"/>
    </source>
</evidence>
<feature type="compositionally biased region" description="Low complexity" evidence="1">
    <location>
        <begin position="43"/>
        <end position="55"/>
    </location>
</feature>
<evidence type="ECO:0000313" key="4">
    <source>
        <dbReference type="Proteomes" id="UP001165085"/>
    </source>
</evidence>
<gene>
    <name evidence="3" type="ORF">TrST_g94</name>
</gene>
<accession>A0A9W7E438</accession>
<feature type="transmembrane region" description="Helical" evidence="2">
    <location>
        <begin position="488"/>
        <end position="508"/>
    </location>
</feature>
<keyword evidence="4" id="KW-1185">Reference proteome</keyword>
<evidence type="ECO:0000313" key="3">
    <source>
        <dbReference type="EMBL" id="GMH64490.1"/>
    </source>
</evidence>
<proteinExistence type="predicted"/>
<feature type="transmembrane region" description="Helical" evidence="2">
    <location>
        <begin position="165"/>
        <end position="182"/>
    </location>
</feature>
<sequence length="668" mass="74722">MSQVVPHNPGPTQSAIVAPNITIVRALSSVNEDESTSDAPHILPQDSTSDDSPSTLLLRNENAKLKHDINFVLHFMNESMKPRKMASHLPSVPKSSSSSVNRFVSHNEVTLIAKGFDYLTKTIDDEGDAVGKFMTSYPVIEEVNGRHHLLEELLIRMSVRLASDSRNYAAIRLFLGVVLSTFDTATDMFMYFEYKRGGDAGYANATLATLLLNLGLQLLMSFFQNRKMSPRRRFFEALYVLTFVKPGIDAYRVAIGAEQEIDTLIDPKTEMVTHKGLELFTEAIPGTLIQMYAFFAGSTHSSAANFSLLTSVITASFTATGFSYDLDTDRYKRQRGPEFYGYIPGGSKRMTVVTSMFGICVCQLGSKAFVCALCAVEDKMQLVIYILVDLLLFFVIKMLRRDFTYWPAIEGTASILISVLMRTGAKIITDFTGLVHLRHPYELGGAYCVWTLLSTPIVGFFFGSRYLAFVESEEGKAAGLSLVLQSSSVYGIVAGLLGLQIMFMVIFLRNIDPKYTHTFYSTRSGIGYCHKKFTDTKEDEGKVEIFTISSHKWMAIRSEVVEWLNSKIPEWNESQPEWWTDSVKATIPDWAVNDPSILLGLRTREVVEIRGRRGSINVLQQVSSVADVEGRATKILSSPSTKRRRNKYMEARSEMRSYNESVLSLTAG</sequence>
<feature type="transmembrane region" description="Helical" evidence="2">
    <location>
        <begin position="202"/>
        <end position="223"/>
    </location>
</feature>
<keyword evidence="2" id="KW-0472">Membrane</keyword>
<keyword evidence="2" id="KW-0812">Transmembrane</keyword>
<comment type="caution">
    <text evidence="3">The sequence shown here is derived from an EMBL/GenBank/DDBJ whole genome shotgun (WGS) entry which is preliminary data.</text>
</comment>
<dbReference type="AlphaFoldDB" id="A0A9W7E438"/>
<dbReference type="Proteomes" id="UP001165085">
    <property type="component" value="Unassembled WGS sequence"/>
</dbReference>
<dbReference type="OrthoDB" id="10425598at2759"/>
<protein>
    <submittedName>
        <fullName evidence="3">Uncharacterized protein</fullName>
    </submittedName>
</protein>
<feature type="transmembrane region" description="Helical" evidence="2">
    <location>
        <begin position="446"/>
        <end position="468"/>
    </location>
</feature>
<feature type="transmembrane region" description="Helical" evidence="2">
    <location>
        <begin position="405"/>
        <end position="425"/>
    </location>
</feature>